<dbReference type="InterPro" id="IPR013780">
    <property type="entry name" value="Glyco_hydro_b"/>
</dbReference>
<evidence type="ECO:0000313" key="4">
    <source>
        <dbReference type="Proteomes" id="UP001221142"/>
    </source>
</evidence>
<keyword evidence="1" id="KW-0732">Signal</keyword>
<feature type="signal peptide" evidence="1">
    <location>
        <begin position="1"/>
        <end position="20"/>
    </location>
</feature>
<sequence length="650" mass="69534">MLRVLLWSLWLVHSGSRALAAITVGQQIPLGILSAVAPGATQLAAYNDTVLNPPPIPTPAPATSWGLSLQAANTSVPQGQLSIPIPGTFLGFSIEMSVITQLFGINSSFIQPPFLNLMSNIAQRSGAVHVRVGGNTQEYAYYVDSLPESRAIAKEKANTNNPTETPAVIYTTDFFYMLSNISSFSGVKWYIGVPFNDTTKFRFEIVEMGEAILGDNILGIQAGNEPDLYVAHKHRNKTYGPANYTDEIGQLIAAMAADDKIPVKNTLIGPSVSGTWSPEDVFDTGFITKYTDNLLALSVEHYPIDNCFPVYGISTYHDPQETFPSFLSHSAAQSLVKPYLNAASISQAAGKPFLMFETNSASCGGFPGISDSFGATLWALDYGLQMAYSNFSGAMLHVGGQNVYYNPFTAPPTNQSKFFEWTVGSIYYSALVSAEVFGKTNTAQIVDMFGNNASVYTPQYAIYENGALARVGLFNYMTDPSGANDYTASLSVAGGNVPASVQVKYLLSDSVSTKTNITWANQTLGTQRTVDGRFRGTENIITVPCDTTANTCAIRVPAPSFALVFFTADPLPAISTVTFATTAYTNLGATATVGKDVLATSNGMTGKTWLLGSTSKGQVAAATARPAVGAGRLITVWLLVMTGILLETWD</sequence>
<evidence type="ECO:0000259" key="2">
    <source>
        <dbReference type="Pfam" id="PF16862"/>
    </source>
</evidence>
<reference evidence="3" key="1">
    <citation type="submission" date="2023-03" db="EMBL/GenBank/DDBJ databases">
        <title>Massive genome expansion in bonnet fungi (Mycena s.s.) driven by repeated elements and novel gene families across ecological guilds.</title>
        <authorList>
            <consortium name="Lawrence Berkeley National Laboratory"/>
            <person name="Harder C.B."/>
            <person name="Miyauchi S."/>
            <person name="Viragh M."/>
            <person name="Kuo A."/>
            <person name="Thoen E."/>
            <person name="Andreopoulos B."/>
            <person name="Lu D."/>
            <person name="Skrede I."/>
            <person name="Drula E."/>
            <person name="Henrissat B."/>
            <person name="Morin E."/>
            <person name="Kohler A."/>
            <person name="Barry K."/>
            <person name="LaButti K."/>
            <person name="Morin E."/>
            <person name="Salamov A."/>
            <person name="Lipzen A."/>
            <person name="Mereny Z."/>
            <person name="Hegedus B."/>
            <person name="Baldrian P."/>
            <person name="Stursova M."/>
            <person name="Weitz H."/>
            <person name="Taylor A."/>
            <person name="Grigoriev I.V."/>
            <person name="Nagy L.G."/>
            <person name="Martin F."/>
            <person name="Kauserud H."/>
        </authorList>
    </citation>
    <scope>NUCLEOTIDE SEQUENCE</scope>
    <source>
        <strain evidence="3">9284</strain>
    </source>
</reference>
<evidence type="ECO:0000256" key="1">
    <source>
        <dbReference type="SAM" id="SignalP"/>
    </source>
</evidence>
<dbReference type="PANTHER" id="PTHR36183:SF2">
    <property type="entry name" value="BETA-GLUCURONIDASE C-TERMINAL DOMAIN-CONTAINING PROTEIN"/>
    <property type="match status" value="1"/>
</dbReference>
<dbReference type="Gene3D" id="3.20.20.80">
    <property type="entry name" value="Glycosidases"/>
    <property type="match status" value="1"/>
</dbReference>
<gene>
    <name evidence="3" type="ORF">FB45DRAFT_799561</name>
</gene>
<dbReference type="Proteomes" id="UP001221142">
    <property type="component" value="Unassembled WGS sequence"/>
</dbReference>
<dbReference type="EMBL" id="JARKIF010000017">
    <property type="protein sequence ID" value="KAJ7620418.1"/>
    <property type="molecule type" value="Genomic_DNA"/>
</dbReference>
<dbReference type="SUPFAM" id="SSF51445">
    <property type="entry name" value="(Trans)glycosidases"/>
    <property type="match status" value="1"/>
</dbReference>
<feature type="domain" description="Beta-glucuronidase C-terminal" evidence="2">
    <location>
        <begin position="459"/>
        <end position="563"/>
    </location>
</feature>
<dbReference type="InterPro" id="IPR052974">
    <property type="entry name" value="GH79_Enzymes"/>
</dbReference>
<protein>
    <submittedName>
        <fullName evidence="3">Glycoside hydrolase family 79 protein</fullName>
    </submittedName>
</protein>
<organism evidence="3 4">
    <name type="scientific">Roridomyces roridus</name>
    <dbReference type="NCBI Taxonomy" id="1738132"/>
    <lineage>
        <taxon>Eukaryota</taxon>
        <taxon>Fungi</taxon>
        <taxon>Dikarya</taxon>
        <taxon>Basidiomycota</taxon>
        <taxon>Agaricomycotina</taxon>
        <taxon>Agaricomycetes</taxon>
        <taxon>Agaricomycetidae</taxon>
        <taxon>Agaricales</taxon>
        <taxon>Marasmiineae</taxon>
        <taxon>Mycenaceae</taxon>
        <taxon>Roridomyces</taxon>
    </lineage>
</organism>
<keyword evidence="4" id="KW-1185">Reference proteome</keyword>
<comment type="caution">
    <text evidence="3">The sequence shown here is derived from an EMBL/GenBank/DDBJ whole genome shotgun (WGS) entry which is preliminary data.</text>
</comment>
<dbReference type="Pfam" id="PF16862">
    <property type="entry name" value="Glyco_hydro_79C"/>
    <property type="match status" value="1"/>
</dbReference>
<accession>A0AAD7FHL9</accession>
<proteinExistence type="predicted"/>
<dbReference type="AlphaFoldDB" id="A0AAD7FHL9"/>
<dbReference type="Gene3D" id="2.60.40.1180">
    <property type="entry name" value="Golgi alpha-mannosidase II"/>
    <property type="match status" value="1"/>
</dbReference>
<dbReference type="GO" id="GO:0016787">
    <property type="term" value="F:hydrolase activity"/>
    <property type="evidence" value="ECO:0007669"/>
    <property type="project" value="UniProtKB-KW"/>
</dbReference>
<feature type="chain" id="PRO_5042282204" evidence="1">
    <location>
        <begin position="21"/>
        <end position="650"/>
    </location>
</feature>
<dbReference type="InterPro" id="IPR017853">
    <property type="entry name" value="GH"/>
</dbReference>
<dbReference type="PANTHER" id="PTHR36183">
    <property type="entry name" value="BETA-GLUCURONIDASE"/>
    <property type="match status" value="1"/>
</dbReference>
<keyword evidence="3" id="KW-0378">Hydrolase</keyword>
<evidence type="ECO:0000313" key="3">
    <source>
        <dbReference type="EMBL" id="KAJ7620418.1"/>
    </source>
</evidence>
<dbReference type="InterPro" id="IPR031728">
    <property type="entry name" value="GlcAase_C"/>
</dbReference>
<name>A0AAD7FHL9_9AGAR</name>